<keyword evidence="8" id="KW-0299">Galactose metabolism</keyword>
<evidence type="ECO:0000256" key="5">
    <source>
        <dbReference type="ARBA" id="ARBA00013189"/>
    </source>
</evidence>
<dbReference type="EMBL" id="CP002810">
    <property type="protein sequence ID" value="AEG43249.1"/>
    <property type="molecule type" value="Genomic_DNA"/>
</dbReference>
<organism evidence="14">
    <name type="scientific">Isoptericola variabilis (strain 225)</name>
    <dbReference type="NCBI Taxonomy" id="743718"/>
    <lineage>
        <taxon>Bacteria</taxon>
        <taxon>Bacillati</taxon>
        <taxon>Actinomycetota</taxon>
        <taxon>Actinomycetes</taxon>
        <taxon>Micrococcales</taxon>
        <taxon>Promicromonosporaceae</taxon>
        <taxon>Isoptericola</taxon>
    </lineage>
</organism>
<dbReference type="eggNOG" id="COG0451">
    <property type="taxonomic scope" value="Bacteria"/>
</dbReference>
<dbReference type="KEGG" id="iva:Isova_0452"/>
<protein>
    <recommendedName>
        <fullName evidence="6">UDP-glucose 4-epimerase</fullName>
        <ecNumber evidence="5">5.1.3.2</ecNumber>
    </recommendedName>
    <alternativeName>
        <fullName evidence="11">Galactowaldenase</fullName>
    </alternativeName>
    <alternativeName>
        <fullName evidence="10">UDP-galactose 4-epimerase</fullName>
    </alternativeName>
</protein>
<evidence type="ECO:0000256" key="11">
    <source>
        <dbReference type="ARBA" id="ARBA00033067"/>
    </source>
</evidence>
<dbReference type="STRING" id="743718.Isova_0452"/>
<dbReference type="PANTHER" id="PTHR43725">
    <property type="entry name" value="UDP-GLUCOSE 4-EPIMERASE"/>
    <property type="match status" value="1"/>
</dbReference>
<dbReference type="RefSeq" id="WP_013837644.1">
    <property type="nucleotide sequence ID" value="NC_015588.1"/>
</dbReference>
<evidence type="ECO:0000256" key="7">
    <source>
        <dbReference type="ARBA" id="ARBA00023027"/>
    </source>
</evidence>
<comment type="catalytic activity">
    <reaction evidence="1">
        <text>UDP-alpha-D-glucose = UDP-alpha-D-galactose</text>
        <dbReference type="Rhea" id="RHEA:22168"/>
        <dbReference type="ChEBI" id="CHEBI:58885"/>
        <dbReference type="ChEBI" id="CHEBI:66914"/>
        <dbReference type="EC" id="5.1.3.2"/>
    </reaction>
</comment>
<comment type="cofactor">
    <cofactor evidence="2">
        <name>NAD(+)</name>
        <dbReference type="ChEBI" id="CHEBI:57540"/>
    </cofactor>
</comment>
<keyword evidence="9" id="KW-0413">Isomerase</keyword>
<dbReference type="EC" id="5.1.3.2" evidence="5"/>
<reference evidence="13 14" key="1">
    <citation type="submission" date="2011-05" db="EMBL/GenBank/DDBJ databases">
        <title>Complete sequence of Isoptericola variabilis 225.</title>
        <authorList>
            <consortium name="US DOE Joint Genome Institute"/>
            <person name="Lucas S."/>
            <person name="Han J."/>
            <person name="Lapidus A."/>
            <person name="Cheng J.-F."/>
            <person name="Goodwin L."/>
            <person name="Pitluck S."/>
            <person name="Peters L."/>
            <person name="Mikhailova N."/>
            <person name="Zeytun A."/>
            <person name="Han C."/>
            <person name="Tapia R."/>
            <person name="Land M."/>
            <person name="Hauser L."/>
            <person name="Kyrpides N."/>
            <person name="Ivanova N."/>
            <person name="Pagani I."/>
            <person name="Siebers A."/>
            <person name="Allgaier M."/>
            <person name="Thelen M."/>
            <person name="Hugenholtz P."/>
            <person name="Gladden J."/>
            <person name="Woyke T."/>
        </authorList>
    </citation>
    <scope>NUCLEOTIDE SEQUENCE [LARGE SCALE GENOMIC DNA]</scope>
    <source>
        <strain evidence="14">225</strain>
    </source>
</reference>
<comment type="pathway">
    <text evidence="3">Carbohydrate metabolism; galactose metabolism.</text>
</comment>
<sequence length="340" mass="36972">MAPMTVRGTHNPLDVLFIGGSGIISSASVARAVARGHRVTVLNRGRSTTRPLPDEVETLVADVTDDAAVDAALGGREFDVVAQFRAFSPEHVARDVARFLGRTGQYVFISSASAYQTPPSRLPVTESTPLRNPFWQYSRDKIACEDVLVRAHREHGFPATIVRPSHTYDRTLIPTTGGWTDVARMRAGRPVVVHGDGTSLWTLTHTEDFAVGFVGLLGHPLAAGDTFQIMGTHAPTWDQVYTWLAHAAGVDEPELVHVASETIARVLPGVGPGLLGDKAHSMVFDCSKLRALVPEFGTTITYDEAAFEQVAWYDARPEAQRVDAELDAGFDRLVEHARSL</sequence>
<gene>
    <name evidence="13" type="ordered locus">Isova_0452</name>
</gene>
<evidence type="ECO:0000256" key="9">
    <source>
        <dbReference type="ARBA" id="ARBA00023235"/>
    </source>
</evidence>
<evidence type="ECO:0000313" key="14">
    <source>
        <dbReference type="Proteomes" id="UP000009236"/>
    </source>
</evidence>
<feature type="domain" description="NAD-dependent epimerase/dehydratase" evidence="12">
    <location>
        <begin position="16"/>
        <end position="226"/>
    </location>
</feature>
<dbReference type="InterPro" id="IPR001509">
    <property type="entry name" value="Epimerase_deHydtase"/>
</dbReference>
<evidence type="ECO:0000259" key="12">
    <source>
        <dbReference type="Pfam" id="PF01370"/>
    </source>
</evidence>
<dbReference type="Pfam" id="PF01370">
    <property type="entry name" value="Epimerase"/>
    <property type="match status" value="1"/>
</dbReference>
<comment type="similarity">
    <text evidence="4">Belongs to the NAD(P)-dependent epimerase/dehydratase family.</text>
</comment>
<dbReference type="PANTHER" id="PTHR43725:SF47">
    <property type="entry name" value="UDP-GLUCOSE 4-EPIMERASE"/>
    <property type="match status" value="1"/>
</dbReference>
<evidence type="ECO:0000256" key="6">
    <source>
        <dbReference type="ARBA" id="ARBA00018569"/>
    </source>
</evidence>
<evidence type="ECO:0000256" key="3">
    <source>
        <dbReference type="ARBA" id="ARBA00004947"/>
    </source>
</evidence>
<dbReference type="SUPFAM" id="SSF51735">
    <property type="entry name" value="NAD(P)-binding Rossmann-fold domains"/>
    <property type="match status" value="1"/>
</dbReference>
<dbReference type="AlphaFoldDB" id="F6FU53"/>
<accession>F6FU53</accession>
<proteinExistence type="inferred from homology"/>
<name>F6FU53_ISOV2</name>
<keyword evidence="8" id="KW-0119">Carbohydrate metabolism</keyword>
<dbReference type="Proteomes" id="UP000009236">
    <property type="component" value="Chromosome"/>
</dbReference>
<dbReference type="HOGENOM" id="CLU_065334_0_0_11"/>
<dbReference type="InterPro" id="IPR036291">
    <property type="entry name" value="NAD(P)-bd_dom_sf"/>
</dbReference>
<dbReference type="Gene3D" id="3.40.50.720">
    <property type="entry name" value="NAD(P)-binding Rossmann-like Domain"/>
    <property type="match status" value="1"/>
</dbReference>
<evidence type="ECO:0000256" key="4">
    <source>
        <dbReference type="ARBA" id="ARBA00007637"/>
    </source>
</evidence>
<dbReference type="GO" id="GO:0003978">
    <property type="term" value="F:UDP-glucose 4-epimerase activity"/>
    <property type="evidence" value="ECO:0007669"/>
    <property type="project" value="UniProtKB-EC"/>
</dbReference>
<keyword evidence="14" id="KW-1185">Reference proteome</keyword>
<evidence type="ECO:0000256" key="1">
    <source>
        <dbReference type="ARBA" id="ARBA00000083"/>
    </source>
</evidence>
<evidence type="ECO:0000256" key="2">
    <source>
        <dbReference type="ARBA" id="ARBA00001911"/>
    </source>
</evidence>
<keyword evidence="7" id="KW-0520">NAD</keyword>
<evidence type="ECO:0000313" key="13">
    <source>
        <dbReference type="EMBL" id="AEG43249.1"/>
    </source>
</evidence>
<dbReference type="GO" id="GO:0005829">
    <property type="term" value="C:cytosol"/>
    <property type="evidence" value="ECO:0007669"/>
    <property type="project" value="TreeGrafter"/>
</dbReference>
<evidence type="ECO:0000256" key="10">
    <source>
        <dbReference type="ARBA" id="ARBA00031367"/>
    </source>
</evidence>
<dbReference type="GO" id="GO:0006012">
    <property type="term" value="P:galactose metabolic process"/>
    <property type="evidence" value="ECO:0007669"/>
    <property type="project" value="UniProtKB-KW"/>
</dbReference>
<evidence type="ECO:0000256" key="8">
    <source>
        <dbReference type="ARBA" id="ARBA00023144"/>
    </source>
</evidence>